<gene>
    <name evidence="1" type="ORF">NLG97_g4974</name>
</gene>
<keyword evidence="2" id="KW-1185">Reference proteome</keyword>
<name>A0ACC1QWZ3_9HYPO</name>
<proteinExistence type="predicted"/>
<organism evidence="1 2">
    <name type="scientific">Lecanicillium saksenae</name>
    <dbReference type="NCBI Taxonomy" id="468837"/>
    <lineage>
        <taxon>Eukaryota</taxon>
        <taxon>Fungi</taxon>
        <taxon>Dikarya</taxon>
        <taxon>Ascomycota</taxon>
        <taxon>Pezizomycotina</taxon>
        <taxon>Sordariomycetes</taxon>
        <taxon>Hypocreomycetidae</taxon>
        <taxon>Hypocreales</taxon>
        <taxon>Cordycipitaceae</taxon>
        <taxon>Lecanicillium</taxon>
    </lineage>
</organism>
<evidence type="ECO:0000313" key="1">
    <source>
        <dbReference type="EMBL" id="KAJ3493070.1"/>
    </source>
</evidence>
<sequence>MRICSEHFVALAYPQGDCWSGFLAYTPDKLEALIEFGNEFMTDQDGNSMLSIILGNFLPPAQASGILAVVFHNGPREQGEKVFKPLLDLRPVSKTIETLPYTEVNLMFNKHPRGPRDRPLFGGANFTLPLAPERAREIGDFFWKETNDTEQAAFRSSTMTLEYHTANAIRKVGVEDTAVGFKGDAYSDGSGSYLNNFSNVTRAEKVYGPNAARLRKLKRKYDPAFVFKKNIDLSSGPMNGEH</sequence>
<evidence type="ECO:0000313" key="2">
    <source>
        <dbReference type="Proteomes" id="UP001148737"/>
    </source>
</evidence>
<comment type="caution">
    <text evidence="1">The sequence shown here is derived from an EMBL/GenBank/DDBJ whole genome shotgun (WGS) entry which is preliminary data.</text>
</comment>
<accession>A0ACC1QWZ3</accession>
<protein>
    <submittedName>
        <fullName evidence="1">Uncharacterized protein</fullName>
    </submittedName>
</protein>
<dbReference type="Proteomes" id="UP001148737">
    <property type="component" value="Unassembled WGS sequence"/>
</dbReference>
<reference evidence="1" key="1">
    <citation type="submission" date="2022-07" db="EMBL/GenBank/DDBJ databases">
        <title>Genome Sequence of Lecanicillium saksenae.</title>
        <authorList>
            <person name="Buettner E."/>
        </authorList>
    </citation>
    <scope>NUCLEOTIDE SEQUENCE</scope>
    <source>
        <strain evidence="1">VT-O1</strain>
    </source>
</reference>
<dbReference type="EMBL" id="JANAKD010000526">
    <property type="protein sequence ID" value="KAJ3493070.1"/>
    <property type="molecule type" value="Genomic_DNA"/>
</dbReference>